<evidence type="ECO:0000256" key="1">
    <source>
        <dbReference type="ARBA" id="ARBA00022837"/>
    </source>
</evidence>
<proteinExistence type="predicted"/>
<feature type="region of interest" description="Disordered" evidence="3">
    <location>
        <begin position="384"/>
        <end position="407"/>
    </location>
</feature>
<dbReference type="InterPro" id="IPR027417">
    <property type="entry name" value="P-loop_NTPase"/>
</dbReference>
<keyword evidence="2" id="KW-0175">Coiled coil</keyword>
<sequence length="570" mass="65008">MSNSIQEALAKNLFEACYEEVGKELADGCPKYVTLQELRTLLKSPTLGSNDKLIVNPFASLEEEQLNVIFSSLDLDNNGQLSEAEFVKGFSDHMIEKEQNDSVVFNACLEVDTPTELVDNLSDYVDKDTLERLLSVGNPETRDRLTKLMKTLEQTIDKQQKECANIESCLQSTIREEQEELNKVYSELDEKMTKVTESQLNEVKERDKELLTKISNEIAEKQLLINELENKTKDVQSRVLELEMEHTLTRNELFDVLADKNKLEEAYDESRLWLQESKESMNELQKKTKTSEARSETWSKVLDLKLNEEYEVLLTELEELRAEHRRLQDMRDENYAGLGVVDTPLFESNTRPPIEFETDECIVNMVEGGPQLMTGCKTKSLTNRQRQMLGRKSNRGSDSSVDSVPVKEQPLDPIKGIYRVLVLGDKGSGKTSLIRSLCGSTSCTESGESKTVVNKRIDNFMLQLWDSASGQKCEKYDGIVVISRNNNFQSWDKWLKANMSALSEAQKPVIMTLQNKDNAHEPGEEQQERQVGNKEEMLHFQTNTESGQNVHKAFKVLAKWVSTSCSIYFD</sequence>
<comment type="caution">
    <text evidence="5">The sequence shown here is derived from an EMBL/GenBank/DDBJ whole genome shotgun (WGS) entry which is preliminary data.</text>
</comment>
<feature type="coiled-coil region" evidence="2">
    <location>
        <begin position="142"/>
        <end position="245"/>
    </location>
</feature>
<evidence type="ECO:0000256" key="2">
    <source>
        <dbReference type="SAM" id="Coils"/>
    </source>
</evidence>
<protein>
    <submittedName>
        <fullName evidence="5">EF-hand calcium-binding domain-containing protein 4B</fullName>
    </submittedName>
</protein>
<dbReference type="SMART" id="SM00175">
    <property type="entry name" value="RAB"/>
    <property type="match status" value="1"/>
</dbReference>
<gene>
    <name evidence="5" type="primary">EFCAB4B_1</name>
    <name evidence="5" type="ORF">Ciccas_001134</name>
</gene>
<name>A0ABD2QNV2_9PLAT</name>
<dbReference type="Proteomes" id="UP001626550">
    <property type="component" value="Unassembled WGS sequence"/>
</dbReference>
<dbReference type="SUPFAM" id="SSF47473">
    <property type="entry name" value="EF-hand"/>
    <property type="match status" value="1"/>
</dbReference>
<dbReference type="PROSITE" id="PS50222">
    <property type="entry name" value="EF_HAND_2"/>
    <property type="match status" value="1"/>
</dbReference>
<dbReference type="InterPro" id="IPR002048">
    <property type="entry name" value="EF_hand_dom"/>
</dbReference>
<dbReference type="InterPro" id="IPR011992">
    <property type="entry name" value="EF-hand-dom_pair"/>
</dbReference>
<evidence type="ECO:0000256" key="3">
    <source>
        <dbReference type="SAM" id="MobiDB-lite"/>
    </source>
</evidence>
<feature type="domain" description="EF-hand" evidence="4">
    <location>
        <begin position="61"/>
        <end position="96"/>
    </location>
</feature>
<dbReference type="Gene3D" id="3.40.50.300">
    <property type="entry name" value="P-loop containing nucleotide triphosphate hydrolases"/>
    <property type="match status" value="1"/>
</dbReference>
<evidence type="ECO:0000259" key="4">
    <source>
        <dbReference type="PROSITE" id="PS50222"/>
    </source>
</evidence>
<dbReference type="PRINTS" id="PR00449">
    <property type="entry name" value="RASTRNSFRMNG"/>
</dbReference>
<reference evidence="5 6" key="1">
    <citation type="submission" date="2024-11" db="EMBL/GenBank/DDBJ databases">
        <title>Adaptive evolution of stress response genes in parasites aligns with host niche diversity.</title>
        <authorList>
            <person name="Hahn C."/>
            <person name="Resl P."/>
        </authorList>
    </citation>
    <scope>NUCLEOTIDE SEQUENCE [LARGE SCALE GENOMIC DNA]</scope>
    <source>
        <strain evidence="5">EGGRZ-B1_66</strain>
        <tissue evidence="5">Body</tissue>
    </source>
</reference>
<keyword evidence="6" id="KW-1185">Reference proteome</keyword>
<dbReference type="SUPFAM" id="SSF52540">
    <property type="entry name" value="P-loop containing nucleoside triphosphate hydrolases"/>
    <property type="match status" value="1"/>
</dbReference>
<dbReference type="InterPro" id="IPR018247">
    <property type="entry name" value="EF_Hand_1_Ca_BS"/>
</dbReference>
<organism evidence="5 6">
    <name type="scientific">Cichlidogyrus casuarinus</name>
    <dbReference type="NCBI Taxonomy" id="1844966"/>
    <lineage>
        <taxon>Eukaryota</taxon>
        <taxon>Metazoa</taxon>
        <taxon>Spiralia</taxon>
        <taxon>Lophotrochozoa</taxon>
        <taxon>Platyhelminthes</taxon>
        <taxon>Monogenea</taxon>
        <taxon>Monopisthocotylea</taxon>
        <taxon>Dactylogyridea</taxon>
        <taxon>Ancyrocephalidae</taxon>
        <taxon>Cichlidogyrus</taxon>
    </lineage>
</organism>
<accession>A0ABD2QNV2</accession>
<dbReference type="EMBL" id="JBJKFK010000071">
    <property type="protein sequence ID" value="KAL3320166.1"/>
    <property type="molecule type" value="Genomic_DNA"/>
</dbReference>
<keyword evidence="1" id="KW-0106">Calcium</keyword>
<evidence type="ECO:0000313" key="5">
    <source>
        <dbReference type="EMBL" id="KAL3320166.1"/>
    </source>
</evidence>
<dbReference type="AlphaFoldDB" id="A0ABD2QNV2"/>
<feature type="coiled-coil region" evidence="2">
    <location>
        <begin position="274"/>
        <end position="330"/>
    </location>
</feature>
<dbReference type="PROSITE" id="PS00018">
    <property type="entry name" value="EF_HAND_1"/>
    <property type="match status" value="1"/>
</dbReference>
<evidence type="ECO:0000313" key="6">
    <source>
        <dbReference type="Proteomes" id="UP001626550"/>
    </source>
</evidence>
<dbReference type="Gene3D" id="1.10.238.10">
    <property type="entry name" value="EF-hand"/>
    <property type="match status" value="1"/>
</dbReference>